<dbReference type="Proteomes" id="UP000663873">
    <property type="component" value="Unassembled WGS sequence"/>
</dbReference>
<evidence type="ECO:0000313" key="1">
    <source>
        <dbReference type="EMBL" id="CAF4798819.1"/>
    </source>
</evidence>
<evidence type="ECO:0000313" key="2">
    <source>
        <dbReference type="Proteomes" id="UP000663873"/>
    </source>
</evidence>
<proteinExistence type="predicted"/>
<keyword evidence="2" id="KW-1185">Reference proteome</keyword>
<feature type="non-terminal residue" evidence="1">
    <location>
        <position position="1"/>
    </location>
</feature>
<organism evidence="1 2">
    <name type="scientific">Rotaria socialis</name>
    <dbReference type="NCBI Taxonomy" id="392032"/>
    <lineage>
        <taxon>Eukaryota</taxon>
        <taxon>Metazoa</taxon>
        <taxon>Spiralia</taxon>
        <taxon>Gnathifera</taxon>
        <taxon>Rotifera</taxon>
        <taxon>Eurotatoria</taxon>
        <taxon>Bdelloidea</taxon>
        <taxon>Philodinida</taxon>
        <taxon>Philodinidae</taxon>
        <taxon>Rotaria</taxon>
    </lineage>
</organism>
<reference evidence="1" key="1">
    <citation type="submission" date="2021-02" db="EMBL/GenBank/DDBJ databases">
        <authorList>
            <person name="Nowell W R."/>
        </authorList>
    </citation>
    <scope>NUCLEOTIDE SEQUENCE</scope>
</reference>
<sequence length="152" mass="17839">TQYKSLSLSPDAGYLLVHSLRPAWESNRYEDALWLYRTETTQKKLITNQLYPNVKPKWSPSGAWIYYLIDESSQTDPININERSRPVKNEKYIHLYNIISEETLLIEVGNHNPLAIVWGNDDNSLYFISIASSQEDNKTNQNEWKDVVQYRQ</sequence>
<protein>
    <recommendedName>
        <fullName evidence="3">Dipeptidylpeptidase IV N-terminal domain-containing protein</fullName>
    </recommendedName>
</protein>
<gene>
    <name evidence="1" type="ORF">UJA718_LOCUS41190</name>
</gene>
<dbReference type="InterPro" id="IPR011042">
    <property type="entry name" value="6-blade_b-propeller_TolB-like"/>
</dbReference>
<evidence type="ECO:0008006" key="3">
    <source>
        <dbReference type="Google" id="ProtNLM"/>
    </source>
</evidence>
<feature type="non-terminal residue" evidence="1">
    <location>
        <position position="152"/>
    </location>
</feature>
<name>A0A821P4X4_9BILA</name>
<dbReference type="EMBL" id="CAJOBP010047879">
    <property type="protein sequence ID" value="CAF4798819.1"/>
    <property type="molecule type" value="Genomic_DNA"/>
</dbReference>
<comment type="caution">
    <text evidence="1">The sequence shown here is derived from an EMBL/GenBank/DDBJ whole genome shotgun (WGS) entry which is preliminary data.</text>
</comment>
<dbReference type="AlphaFoldDB" id="A0A821P4X4"/>
<dbReference type="Gene3D" id="2.120.10.30">
    <property type="entry name" value="TolB, C-terminal domain"/>
    <property type="match status" value="1"/>
</dbReference>
<accession>A0A821P4X4</accession>
<dbReference type="SUPFAM" id="SSF82171">
    <property type="entry name" value="DPP6 N-terminal domain-like"/>
    <property type="match status" value="1"/>
</dbReference>